<comment type="function">
    <text evidence="9">Specifically methylates the N3 position of the uracil ring of uridine 1498 (m3U1498) in 16S rRNA. Acts on the fully assembled 30S ribosomal subunit.</text>
</comment>
<evidence type="ECO:0000256" key="9">
    <source>
        <dbReference type="ARBA" id="ARBA00025699"/>
    </source>
</evidence>
<evidence type="ECO:0000256" key="4">
    <source>
        <dbReference type="ARBA" id="ARBA00022490"/>
    </source>
</evidence>
<dbReference type="PANTHER" id="PTHR30027">
    <property type="entry name" value="RIBOSOMAL RNA SMALL SUBUNIT METHYLTRANSFERASE E"/>
    <property type="match status" value="1"/>
</dbReference>
<dbReference type="GO" id="GO:0005737">
    <property type="term" value="C:cytoplasm"/>
    <property type="evidence" value="ECO:0007669"/>
    <property type="project" value="UniProtKB-SubCell"/>
</dbReference>
<evidence type="ECO:0000256" key="1">
    <source>
        <dbReference type="ARBA" id="ARBA00004496"/>
    </source>
</evidence>
<keyword evidence="7" id="KW-0808">Transferase</keyword>
<evidence type="ECO:0000313" key="12">
    <source>
        <dbReference type="EMBL" id="CEM07067.1"/>
    </source>
</evidence>
<feature type="domain" description="Ribosomal RNA small subunit methyltransferase E methyltransferase" evidence="11">
    <location>
        <begin position="316"/>
        <end position="512"/>
    </location>
</feature>
<dbReference type="EMBL" id="CDMZ01000116">
    <property type="protein sequence ID" value="CEM07067.1"/>
    <property type="molecule type" value="Genomic_DNA"/>
</dbReference>
<dbReference type="InterPro" id="IPR029028">
    <property type="entry name" value="Alpha/beta_knot_MTases"/>
</dbReference>
<dbReference type="EC" id="2.1.1.193" evidence="3"/>
<gene>
    <name evidence="12" type="ORF">Cvel_15124</name>
</gene>
<accession>A0A0G4F549</accession>
<dbReference type="GO" id="GO:0070042">
    <property type="term" value="F:rRNA (uridine-N3-)-methyltransferase activity"/>
    <property type="evidence" value="ECO:0007669"/>
    <property type="project" value="TreeGrafter"/>
</dbReference>
<dbReference type="AlphaFoldDB" id="A0A0G4F549"/>
<sequence length="527" mass="58601">MCEQKLSQNAVYQLLTPLLCRSRRVDQRATPLSLSPFLIPPRRIHEKEKVKTALSLNRIMFEREEFDNTYRVTRRQTRDGKRYLDILLEVSDHRAQHCARVLRTKSGDTLRMGVVNCGARDDATAEWVQRVSPIVEGDHSQNTSLGVQVQRRGFEERGEGKEELEGKQYRPLDRWCPAATHLRLSMREERDGEGIGLSPCVSEGTEGGVGADGDLTVCAASREENLDMHLKEGFRRRLQGLWQRAKTIVGLPLRLAEGTANKDERGEKAEEDCGGTPCPSFASPAATKRLLIYPMTTLETQLSWPLLSELPSSLRPKVDLLLCLPRVSSLKRIIPAVASLQVDRLFLCGGSRVEPQYWSSRVMRDEGNLERMLVEGCAQSGIVQKPQLLIRQNLRKFLTEELDGLVPRDSAIRIAAHPSRLGPLDWRGSVSSFSEAAALSSLSSALLDEKPQTVEKLGQGTRPQRVILAIGPEGGWDEPSELDLLSSVGFVGLSLGASTLRTSTALPVLLALAHQWVQTSIETKKSY</sequence>
<name>A0A0G4F549_9ALVE</name>
<evidence type="ECO:0000256" key="10">
    <source>
        <dbReference type="ARBA" id="ARBA00047944"/>
    </source>
</evidence>
<reference evidence="12" key="1">
    <citation type="submission" date="2014-11" db="EMBL/GenBank/DDBJ databases">
        <authorList>
            <person name="Otto D Thomas"/>
            <person name="Naeem Raeece"/>
        </authorList>
    </citation>
    <scope>NUCLEOTIDE SEQUENCE</scope>
</reference>
<keyword evidence="8" id="KW-0949">S-adenosyl-L-methionine</keyword>
<dbReference type="Gene3D" id="3.40.1280.10">
    <property type="match status" value="1"/>
</dbReference>
<protein>
    <recommendedName>
        <fullName evidence="3">16S rRNA (uracil(1498)-N(3))-methyltransferase</fullName>
        <ecNumber evidence="3">2.1.1.193</ecNumber>
    </recommendedName>
</protein>
<evidence type="ECO:0000256" key="5">
    <source>
        <dbReference type="ARBA" id="ARBA00022552"/>
    </source>
</evidence>
<organism evidence="12">
    <name type="scientific">Chromera velia CCMP2878</name>
    <dbReference type="NCBI Taxonomy" id="1169474"/>
    <lineage>
        <taxon>Eukaryota</taxon>
        <taxon>Sar</taxon>
        <taxon>Alveolata</taxon>
        <taxon>Colpodellida</taxon>
        <taxon>Chromeraceae</taxon>
        <taxon>Chromera</taxon>
    </lineage>
</organism>
<dbReference type="GO" id="GO:0070475">
    <property type="term" value="P:rRNA base methylation"/>
    <property type="evidence" value="ECO:0007669"/>
    <property type="project" value="TreeGrafter"/>
</dbReference>
<comment type="subcellular location">
    <subcellularLocation>
        <location evidence="1">Cytoplasm</location>
    </subcellularLocation>
</comment>
<keyword evidence="4" id="KW-0963">Cytoplasm</keyword>
<dbReference type="InterPro" id="IPR029026">
    <property type="entry name" value="tRNA_m1G_MTases_N"/>
</dbReference>
<keyword evidence="5" id="KW-0698">rRNA processing</keyword>
<dbReference type="InterPro" id="IPR046886">
    <property type="entry name" value="RsmE_MTase_dom"/>
</dbReference>
<evidence type="ECO:0000259" key="11">
    <source>
        <dbReference type="Pfam" id="PF04452"/>
    </source>
</evidence>
<evidence type="ECO:0000256" key="6">
    <source>
        <dbReference type="ARBA" id="ARBA00022603"/>
    </source>
</evidence>
<dbReference type="VEuPathDB" id="CryptoDB:Cvel_15124"/>
<evidence type="ECO:0000256" key="2">
    <source>
        <dbReference type="ARBA" id="ARBA00005528"/>
    </source>
</evidence>
<dbReference type="CDD" id="cd18084">
    <property type="entry name" value="RsmE-like"/>
    <property type="match status" value="1"/>
</dbReference>
<proteinExistence type="inferred from homology"/>
<evidence type="ECO:0000256" key="7">
    <source>
        <dbReference type="ARBA" id="ARBA00022679"/>
    </source>
</evidence>
<dbReference type="SUPFAM" id="SSF75217">
    <property type="entry name" value="alpha/beta knot"/>
    <property type="match status" value="1"/>
</dbReference>
<evidence type="ECO:0000256" key="3">
    <source>
        <dbReference type="ARBA" id="ARBA00012328"/>
    </source>
</evidence>
<evidence type="ECO:0000256" key="8">
    <source>
        <dbReference type="ARBA" id="ARBA00022691"/>
    </source>
</evidence>
<dbReference type="PANTHER" id="PTHR30027:SF3">
    <property type="entry name" value="16S RRNA (URACIL(1498)-N(3))-METHYLTRANSFERASE"/>
    <property type="match status" value="1"/>
</dbReference>
<comment type="similarity">
    <text evidence="2">Belongs to the RNA methyltransferase RsmE family.</text>
</comment>
<keyword evidence="6" id="KW-0489">Methyltransferase</keyword>
<dbReference type="Pfam" id="PF04452">
    <property type="entry name" value="Methyltrans_RNA"/>
    <property type="match status" value="1"/>
</dbReference>
<dbReference type="InterPro" id="IPR006700">
    <property type="entry name" value="RsmE"/>
</dbReference>
<comment type="catalytic activity">
    <reaction evidence="10">
        <text>uridine(1498) in 16S rRNA + S-adenosyl-L-methionine = N(3)-methyluridine(1498) in 16S rRNA + S-adenosyl-L-homocysteine + H(+)</text>
        <dbReference type="Rhea" id="RHEA:42920"/>
        <dbReference type="Rhea" id="RHEA-COMP:10283"/>
        <dbReference type="Rhea" id="RHEA-COMP:10284"/>
        <dbReference type="ChEBI" id="CHEBI:15378"/>
        <dbReference type="ChEBI" id="CHEBI:57856"/>
        <dbReference type="ChEBI" id="CHEBI:59789"/>
        <dbReference type="ChEBI" id="CHEBI:65315"/>
        <dbReference type="ChEBI" id="CHEBI:74502"/>
        <dbReference type="EC" id="2.1.1.193"/>
    </reaction>
</comment>